<proteinExistence type="predicted"/>
<reference evidence="2 3" key="1">
    <citation type="submission" date="2024-01" db="EMBL/GenBank/DDBJ databases">
        <authorList>
            <person name="Allen C."/>
            <person name="Tagirdzhanova G."/>
        </authorList>
    </citation>
    <scope>NUCLEOTIDE SEQUENCE [LARGE SCALE GENOMIC DNA]</scope>
</reference>
<gene>
    <name evidence="2" type="ORF">SCUCBS95973_007515</name>
</gene>
<organism evidence="2 3">
    <name type="scientific">Sporothrix curviconia</name>
    <dbReference type="NCBI Taxonomy" id="1260050"/>
    <lineage>
        <taxon>Eukaryota</taxon>
        <taxon>Fungi</taxon>
        <taxon>Dikarya</taxon>
        <taxon>Ascomycota</taxon>
        <taxon>Pezizomycotina</taxon>
        <taxon>Sordariomycetes</taxon>
        <taxon>Sordariomycetidae</taxon>
        <taxon>Ophiostomatales</taxon>
        <taxon>Ophiostomataceae</taxon>
        <taxon>Sporothrix</taxon>
    </lineage>
</organism>
<sequence>MGSQLQSSKYIVSYDSLKAWIYDQEEHERRTGHPAPLTEEQLEAIAILVPPPPPPPSASIFAQGSETDFVSMLMRRWFPDKDEPRPQDSIFQNKKASRRHAARCAVEWLISEGLMSSSGDYIVPTAQNTTTTSIAIPRMAVVNTGTASTVAVARGPPRLLASGINRITAAGTSPVISESSPAPTPTSNSSTNANIPVQSQQENLPASQPSFTTQSMASWEGRSYANTGTWKPVVAGADNGVRAINKVGSSSVRASTASSAHFRDGSDYEGVTKTQLLDSLCRMRKLGSPSYKLTPVGDDAQGVFNGHIVFASLGTKGASIPPVLPEGVGEVREVYTKKAAKEKIAESVLQYMMSSMLGPVEA</sequence>
<evidence type="ECO:0000313" key="3">
    <source>
        <dbReference type="Proteomes" id="UP001642405"/>
    </source>
</evidence>
<feature type="region of interest" description="Disordered" evidence="1">
    <location>
        <begin position="172"/>
        <end position="215"/>
    </location>
</feature>
<evidence type="ECO:0000313" key="2">
    <source>
        <dbReference type="EMBL" id="CAK7230263.1"/>
    </source>
</evidence>
<dbReference type="Proteomes" id="UP001642405">
    <property type="component" value="Unassembled WGS sequence"/>
</dbReference>
<keyword evidence="3" id="KW-1185">Reference proteome</keyword>
<comment type="caution">
    <text evidence="2">The sequence shown here is derived from an EMBL/GenBank/DDBJ whole genome shotgun (WGS) entry which is preliminary data.</text>
</comment>
<evidence type="ECO:0000256" key="1">
    <source>
        <dbReference type="SAM" id="MobiDB-lite"/>
    </source>
</evidence>
<accession>A0ABP0CDY6</accession>
<feature type="compositionally biased region" description="Polar residues" evidence="1">
    <location>
        <begin position="195"/>
        <end position="215"/>
    </location>
</feature>
<name>A0ABP0CDY6_9PEZI</name>
<evidence type="ECO:0008006" key="4">
    <source>
        <dbReference type="Google" id="ProtNLM"/>
    </source>
</evidence>
<protein>
    <recommendedName>
        <fullName evidence="4">DRBM domain-containing protein</fullName>
    </recommendedName>
</protein>
<dbReference type="EMBL" id="CAWUHB010000052">
    <property type="protein sequence ID" value="CAK7230263.1"/>
    <property type="molecule type" value="Genomic_DNA"/>
</dbReference>
<feature type="compositionally biased region" description="Low complexity" evidence="1">
    <location>
        <begin position="179"/>
        <end position="194"/>
    </location>
</feature>